<dbReference type="InterPro" id="IPR011990">
    <property type="entry name" value="TPR-like_helical_dom_sf"/>
</dbReference>
<dbReference type="EMBL" id="JBHMBK010000012">
    <property type="protein sequence ID" value="MFB9686180.1"/>
    <property type="molecule type" value="Genomic_DNA"/>
</dbReference>
<dbReference type="InterPro" id="IPR019734">
    <property type="entry name" value="TPR_rpt"/>
</dbReference>
<accession>A0ABV5U473</accession>
<name>A0ABV5U473_9PSEU</name>
<dbReference type="RefSeq" id="WP_378236182.1">
    <property type="nucleotide sequence ID" value="NZ_JBHSJY010000001.1"/>
</dbReference>
<keyword evidence="2" id="KW-1185">Reference proteome</keyword>
<dbReference type="Proteomes" id="UP001589535">
    <property type="component" value="Unassembled WGS sequence"/>
</dbReference>
<dbReference type="PANTHER" id="PTHR47691:SF3">
    <property type="entry name" value="HTH-TYPE TRANSCRIPTIONAL REGULATOR RV0890C-RELATED"/>
    <property type="match status" value="1"/>
</dbReference>
<comment type="caution">
    <text evidence="1">The sequence shown here is derived from an EMBL/GenBank/DDBJ whole genome shotgun (WGS) entry which is preliminary data.</text>
</comment>
<gene>
    <name evidence="1" type="ORF">ACFFTO_18445</name>
</gene>
<dbReference type="SUPFAM" id="SSF48452">
    <property type="entry name" value="TPR-like"/>
    <property type="match status" value="2"/>
</dbReference>
<dbReference type="Pfam" id="PF13424">
    <property type="entry name" value="TPR_12"/>
    <property type="match status" value="2"/>
</dbReference>
<dbReference type="PANTHER" id="PTHR47691">
    <property type="entry name" value="REGULATOR-RELATED"/>
    <property type="match status" value="1"/>
</dbReference>
<dbReference type="SMART" id="SM00028">
    <property type="entry name" value="TPR"/>
    <property type="match status" value="6"/>
</dbReference>
<evidence type="ECO:0000313" key="2">
    <source>
        <dbReference type="Proteomes" id="UP001589535"/>
    </source>
</evidence>
<proteinExistence type="predicted"/>
<reference evidence="1 2" key="1">
    <citation type="submission" date="2024-09" db="EMBL/GenBank/DDBJ databases">
        <authorList>
            <person name="Sun Q."/>
            <person name="Mori K."/>
        </authorList>
    </citation>
    <scope>NUCLEOTIDE SEQUENCE [LARGE SCALE GENOMIC DNA]</scope>
    <source>
        <strain evidence="1 2">JCM 13852</strain>
    </source>
</reference>
<dbReference type="InterPro" id="IPR027417">
    <property type="entry name" value="P-loop_NTPase"/>
</dbReference>
<dbReference type="SUPFAM" id="SSF52540">
    <property type="entry name" value="P-loop containing nucleoside triphosphate hydrolases"/>
    <property type="match status" value="1"/>
</dbReference>
<dbReference type="Gene3D" id="3.40.50.300">
    <property type="entry name" value="P-loop containing nucleotide triphosphate hydrolases"/>
    <property type="match status" value="1"/>
</dbReference>
<evidence type="ECO:0000313" key="1">
    <source>
        <dbReference type="EMBL" id="MFB9686180.1"/>
    </source>
</evidence>
<protein>
    <submittedName>
        <fullName evidence="1">Tetratricopeptide repeat protein</fullName>
    </submittedName>
</protein>
<dbReference type="Gene3D" id="1.25.40.10">
    <property type="entry name" value="Tetratricopeptide repeat domain"/>
    <property type="match status" value="1"/>
</dbReference>
<organism evidence="1 2">
    <name type="scientific">Amycolatopsis plumensis</name>
    <dbReference type="NCBI Taxonomy" id="236508"/>
    <lineage>
        <taxon>Bacteria</taxon>
        <taxon>Bacillati</taxon>
        <taxon>Actinomycetota</taxon>
        <taxon>Actinomycetes</taxon>
        <taxon>Pseudonocardiales</taxon>
        <taxon>Pseudonocardiaceae</taxon>
        <taxon>Amycolatopsis</taxon>
    </lineage>
</organism>
<sequence>MAVAGGGTVWFGLEVADKLGSVIGAVCGVLGLGLSGYGLLRVRDAAPPVAAGAVSVTNSITDTMTSQSILQAGTIGGAVTAGDGNVVGDHNLVAGPGGIVAGPGAHVVLSLLNSPAEPLPPPAVDLCVGRDTQVAEIVTGWNAGQSVVLTGGPGIGKSTVLGRAVTDPAIVASFGARRFVVSCDGAESASAVVDKMALVLGVAPGDHLRNRVLAFVREAPCVLILDNFETPADSDPGGAIELVAQLRAGVANQSAMGIGYRGGGAPAGLAGMAEAVLGPLPPAAAAEVFIEVAGDRHRGDPTVDQLVADLDGVPLAITLLATLARAETGLGTLVSAWRTKCTDLLAHAARPDRTSSLPVSIELSWDRLSPDARTALSLAALLPDGWPNDRSDLYLADELAAGVIELGSRGLLYIDHLRQRCLAPIRRHVAAHHPPEPTALRQLTGRVWALIELTGRVGGSDGAHALKTVLPEFTNITDVVQAALPHDPDLAPIVPDLLMFQRFTGLGDDQLVRSALASDLEPRVRADIAFNAGSLYVTRGKNSRARELFNQTLLLYRSLGSVLGEANCLHGLGDLEFRESNTTRARELFERSLPLYGRVGDVLGEANCLRRLGDLDFRESNHISARNLFKRTLPLYRRVGDALGEADCLRDLGGLEFVESNNIRARELFEDALTLYRSIGSVLGEANCLRRLGAVEFSEANNVRAQELFRNALLLYRRVGDALGEASCLRRLGGLELLESRNDCARDYFEQALLLYNRVDSMLGEANCLRGLGELEFREKNIVRARDLFDRTLLLYRRIEDRQSQAVIHAWLARLNTGTLQVEHRNKMNSLIQELGLSKSVATLNRIAGG</sequence>